<dbReference type="Pfam" id="PF12698">
    <property type="entry name" value="ABC2_membrane_3"/>
    <property type="match status" value="1"/>
</dbReference>
<gene>
    <name evidence="13" type="primary">ABCA3</name>
    <name evidence="13" type="ORF">O9K51_08370</name>
</gene>
<organism evidence="13 14">
    <name type="scientific">Purpureocillium lavendulum</name>
    <dbReference type="NCBI Taxonomy" id="1247861"/>
    <lineage>
        <taxon>Eukaryota</taxon>
        <taxon>Fungi</taxon>
        <taxon>Dikarya</taxon>
        <taxon>Ascomycota</taxon>
        <taxon>Pezizomycotina</taxon>
        <taxon>Sordariomycetes</taxon>
        <taxon>Hypocreomycetidae</taxon>
        <taxon>Hypocreales</taxon>
        <taxon>Ophiocordycipitaceae</taxon>
        <taxon>Purpureocillium</taxon>
    </lineage>
</organism>
<comment type="caution">
    <text evidence="13">The sequence shown here is derived from an EMBL/GenBank/DDBJ whole genome shotgun (WGS) entry which is preliminary data.</text>
</comment>
<keyword evidence="14" id="KW-1185">Reference proteome</keyword>
<evidence type="ECO:0000256" key="2">
    <source>
        <dbReference type="ARBA" id="ARBA00008869"/>
    </source>
</evidence>
<evidence type="ECO:0000256" key="4">
    <source>
        <dbReference type="ARBA" id="ARBA00022692"/>
    </source>
</evidence>
<keyword evidence="9 11" id="KW-0472">Membrane</keyword>
<feature type="transmembrane region" description="Helical" evidence="11">
    <location>
        <begin position="341"/>
        <end position="359"/>
    </location>
</feature>
<dbReference type="GO" id="GO:0005524">
    <property type="term" value="F:ATP binding"/>
    <property type="evidence" value="ECO:0007669"/>
    <property type="project" value="UniProtKB-KW"/>
</dbReference>
<name>A0AB34FIP3_9HYPO</name>
<feature type="transmembrane region" description="Helical" evidence="11">
    <location>
        <begin position="986"/>
        <end position="1009"/>
    </location>
</feature>
<keyword evidence="5" id="KW-0677">Repeat</keyword>
<keyword evidence="7" id="KW-0067">ATP-binding</keyword>
<evidence type="ECO:0000256" key="8">
    <source>
        <dbReference type="ARBA" id="ARBA00022989"/>
    </source>
</evidence>
<reference evidence="13" key="1">
    <citation type="submission" date="2023-01" db="EMBL/GenBank/DDBJ databases">
        <title>The growth and conidiation of Purpureocillium lavendulum are regulated by nitrogen source and histone H3K14 acetylation.</title>
        <authorList>
            <person name="Tang P."/>
            <person name="Han J."/>
            <person name="Zhang C."/>
            <person name="Tang P."/>
            <person name="Qi F."/>
            <person name="Zhang K."/>
            <person name="Liang L."/>
        </authorList>
    </citation>
    <scope>NUCLEOTIDE SEQUENCE</scope>
    <source>
        <strain evidence="13">YMF1.00683</strain>
    </source>
</reference>
<keyword evidence="4 11" id="KW-0812">Transmembrane</keyword>
<dbReference type="PROSITE" id="PS00211">
    <property type="entry name" value="ABC_TRANSPORTER_1"/>
    <property type="match status" value="2"/>
</dbReference>
<evidence type="ECO:0000256" key="9">
    <source>
        <dbReference type="ARBA" id="ARBA00023136"/>
    </source>
</evidence>
<feature type="transmembrane region" description="Helical" evidence="11">
    <location>
        <begin position="313"/>
        <end position="335"/>
    </location>
</feature>
<keyword evidence="3" id="KW-0813">Transport</keyword>
<dbReference type="InterPro" id="IPR017871">
    <property type="entry name" value="ABC_transporter-like_CS"/>
</dbReference>
<feature type="transmembrane region" description="Helical" evidence="11">
    <location>
        <begin position="227"/>
        <end position="247"/>
    </location>
</feature>
<evidence type="ECO:0000313" key="14">
    <source>
        <dbReference type="Proteomes" id="UP001163105"/>
    </source>
</evidence>
<feature type="domain" description="ABC transporter" evidence="12">
    <location>
        <begin position="1243"/>
        <end position="1466"/>
    </location>
</feature>
<keyword evidence="6" id="KW-0547">Nucleotide-binding</keyword>
<dbReference type="GO" id="GO:0016887">
    <property type="term" value="F:ATP hydrolysis activity"/>
    <property type="evidence" value="ECO:0007669"/>
    <property type="project" value="InterPro"/>
</dbReference>
<proteinExistence type="inferred from homology"/>
<dbReference type="PANTHER" id="PTHR19229:SF36">
    <property type="entry name" value="ATP-BINDING CASSETTE SUB-FAMILY A MEMBER 2"/>
    <property type="match status" value="1"/>
</dbReference>
<feature type="transmembrane region" description="Helical" evidence="11">
    <location>
        <begin position="1129"/>
        <end position="1151"/>
    </location>
</feature>
<feature type="transmembrane region" description="Helical" evidence="11">
    <location>
        <begin position="1096"/>
        <end position="1117"/>
    </location>
</feature>
<protein>
    <submittedName>
        <fullName evidence="13">Mannosyl phosphorylinositol ceramide synthase SUR1</fullName>
    </submittedName>
</protein>
<dbReference type="Pfam" id="PF00005">
    <property type="entry name" value="ABC_tran"/>
    <property type="match status" value="2"/>
</dbReference>
<feature type="transmembrane region" description="Helical" evidence="11">
    <location>
        <begin position="30"/>
        <end position="50"/>
    </location>
</feature>
<comment type="similarity">
    <text evidence="2">Belongs to the ABC transporter superfamily. ABCA family.</text>
</comment>
<dbReference type="SMART" id="SM00382">
    <property type="entry name" value="AAA"/>
    <property type="match status" value="2"/>
</dbReference>
<feature type="transmembrane region" description="Helical" evidence="11">
    <location>
        <begin position="1064"/>
        <end position="1084"/>
    </location>
</feature>
<evidence type="ECO:0000256" key="11">
    <source>
        <dbReference type="SAM" id="Phobius"/>
    </source>
</evidence>
<dbReference type="Gene3D" id="3.40.50.300">
    <property type="entry name" value="P-loop containing nucleotide triphosphate hydrolases"/>
    <property type="match status" value="2"/>
</dbReference>
<dbReference type="EMBL" id="JAQHRD010000007">
    <property type="protein sequence ID" value="KAJ6438967.1"/>
    <property type="molecule type" value="Genomic_DNA"/>
</dbReference>
<dbReference type="InterPro" id="IPR013525">
    <property type="entry name" value="ABC2_TM"/>
</dbReference>
<evidence type="ECO:0000313" key="13">
    <source>
        <dbReference type="EMBL" id="KAJ6438967.1"/>
    </source>
</evidence>
<dbReference type="GO" id="GO:0140359">
    <property type="term" value="F:ABC-type transporter activity"/>
    <property type="evidence" value="ECO:0007669"/>
    <property type="project" value="InterPro"/>
</dbReference>
<dbReference type="InterPro" id="IPR003439">
    <property type="entry name" value="ABC_transporter-like_ATP-bd"/>
</dbReference>
<dbReference type="PROSITE" id="PS50893">
    <property type="entry name" value="ABC_TRANSPORTER_2"/>
    <property type="match status" value="2"/>
</dbReference>
<dbReference type="CDD" id="cd03263">
    <property type="entry name" value="ABC_subfamily_A"/>
    <property type="match status" value="2"/>
</dbReference>
<evidence type="ECO:0000259" key="12">
    <source>
        <dbReference type="PROSITE" id="PS50893"/>
    </source>
</evidence>
<dbReference type="GO" id="GO:0016020">
    <property type="term" value="C:membrane"/>
    <property type="evidence" value="ECO:0007669"/>
    <property type="project" value="UniProtKB-SubCell"/>
</dbReference>
<dbReference type="GO" id="GO:0005319">
    <property type="term" value="F:lipid transporter activity"/>
    <property type="evidence" value="ECO:0007669"/>
    <property type="project" value="TreeGrafter"/>
</dbReference>
<evidence type="ECO:0000256" key="6">
    <source>
        <dbReference type="ARBA" id="ARBA00022741"/>
    </source>
</evidence>
<feature type="transmembrane region" description="Helical" evidence="11">
    <location>
        <begin position="1172"/>
        <end position="1196"/>
    </location>
</feature>
<dbReference type="InterPro" id="IPR003593">
    <property type="entry name" value="AAA+_ATPase"/>
</dbReference>
<dbReference type="Proteomes" id="UP001163105">
    <property type="component" value="Unassembled WGS sequence"/>
</dbReference>
<feature type="transmembrane region" description="Helical" evidence="11">
    <location>
        <begin position="423"/>
        <end position="443"/>
    </location>
</feature>
<evidence type="ECO:0000256" key="3">
    <source>
        <dbReference type="ARBA" id="ARBA00022448"/>
    </source>
</evidence>
<evidence type="ECO:0000256" key="1">
    <source>
        <dbReference type="ARBA" id="ARBA00004141"/>
    </source>
</evidence>
<evidence type="ECO:0000256" key="7">
    <source>
        <dbReference type="ARBA" id="ARBA00022840"/>
    </source>
</evidence>
<dbReference type="SUPFAM" id="SSF52540">
    <property type="entry name" value="P-loop containing nucleoside triphosphate hydrolases"/>
    <property type="match status" value="2"/>
</dbReference>
<dbReference type="InterPro" id="IPR027417">
    <property type="entry name" value="P-loop_NTPase"/>
</dbReference>
<sequence>MALAAMKGFMRQTRALCYKNLLVVIARRPLGFLLMTYGIPLAVLAVLLSIPSFLSSSSTFGVGSPAPIHEFASTVEKKLVIVRPSYLGPDVDRVIDAVTRGVDKNLVQFLDDETKLTTVCLANLRGISDCHASVTFVDSPETTATVDASLRFNNHSHTWQYVIRADPSRDDSRFDATRHQSDQENLYLPLQLAINNAITNETATPEVFMYTRQTEADRRRLQQEDNVVLVGQIYVFALFACYFFIIYRFTSFITADRETGMAQLVDAMGGDSATAARVVSWLIVFDLACLPCFIVSGVLYWHILFPTASAGILIGWQVLLGLAVNSATVFAAAFFTKSRVSAIYVVGGFLLLSVGAQVFSFQDDPKPSPPGAYLLSLLFASSNHVLFTQQMCLWELDGRSAMANVIPPERANINSESYGVTQAAMLGFLALNIVIYPVLAVVVEKAMHGIDFRRRKFSTEEPNASVVAETFDLRKRFVPSVLERIFCCGRRKTVAAVNGVSFKGYKGQILCLVGPNGSGKTTTLYMISGFTSPTEGTITLNALPSQIGLCPQRNTLWEDLTVEEHVSIWSQIKAGDESVGQLDELVAACDLEAKRTSQAKTLSGGQKRKLQLACMFVGDTTVCLIDECTSGLDPLSRRAIWEILLAQRTKRSIVFTTHFLDEVDVLADHIVVLSKGKVRCQGAAAELKNLYGGGYKVHVPHSAPALGVQYPSTRHQDSLVYAVPDSRSAAQLSSQMADAGVTDVAIAGPQVEDVFLNVTDEPDVDQPKGHNAVAETDFEMEPSKVLPFWGQVQVLFRKRFTVLRRFWWPYFYVLALPLVITPFFNRLLDKYAAPSCANLEPFLDSAYAPVIQHSSFCKEYSEDSYGCEQVVVAPTSAKDDARDMVKRKFHVVSRVNESQVDDVFVVQDSRQKFLDYVGAHTQTRPGGVYMGSGDESPVIAYLIGPYEIPTGSEMLNIYTQMKSKVEIISSNEGFAQTRKAALNSGVVYVIFFTLVQAIYPAAFVLYPAIEKARKVRSLEYANGVRRGPLWVAYGLFDFMFVFVISIAVTGIVSWQLAPKWNGPVWILLPVLALYGVAAILLGYLISHFVNGPLKSFLATAGVGIVMYAIAAIAFAVGSTYADVGQMDSLTLGITYGLNLLLPAGNVFRALLLGMNVLQVGCRDGRPISPGSIYAYGGPILYLVLQAVVLLLLVIWVEGDIALFRRKGAPTAGSNDAEKPAAAARSDQAESESSRVENTETDLLRVLHVSKSFGHNKAVDDVTLGLPESDVTALIGPNGAGKSTLVNLIQSELSPDSGRVLLKGEDARTRSAQKHLGVCPQFDALDLMNTREHLSFYARVKGIKDVRANVDHVMARLNLTPHAATLASKLSGGNKRKLSLAIALIGTPPVLILDEPTSAMDAVAKRSFWRIIQRIAPGRSLLLTTHSMEEADTLATRAALISRRILAVGTTKALRDRHANYYYVSLLLASAPNSLPEEMEGIRAWVQGHVSGAQLERDLLGGQVRFTIPGASGVAGLIELLERNKTALGVEYYSVGGATLEKVFLNVVRENNVREEDWVNQRSSLLRRLLLRRQ</sequence>
<feature type="transmembrane region" description="Helical" evidence="11">
    <location>
        <begin position="278"/>
        <end position="301"/>
    </location>
</feature>
<accession>A0AB34FIP3</accession>
<dbReference type="PANTHER" id="PTHR19229">
    <property type="entry name" value="ATP-BINDING CASSETTE TRANSPORTER SUBFAMILY A ABCA"/>
    <property type="match status" value="1"/>
</dbReference>
<comment type="subcellular location">
    <subcellularLocation>
        <location evidence="1">Membrane</location>
        <topology evidence="1">Multi-pass membrane protein</topology>
    </subcellularLocation>
</comment>
<evidence type="ECO:0000256" key="5">
    <source>
        <dbReference type="ARBA" id="ARBA00022737"/>
    </source>
</evidence>
<keyword evidence="8 11" id="KW-1133">Transmembrane helix</keyword>
<feature type="region of interest" description="Disordered" evidence="10">
    <location>
        <begin position="1208"/>
        <end position="1237"/>
    </location>
</feature>
<dbReference type="InterPro" id="IPR026082">
    <property type="entry name" value="ABCA"/>
</dbReference>
<feature type="transmembrane region" description="Helical" evidence="11">
    <location>
        <begin position="806"/>
        <end position="824"/>
    </location>
</feature>
<feature type="domain" description="ABC transporter" evidence="12">
    <location>
        <begin position="468"/>
        <end position="700"/>
    </location>
</feature>
<feature type="transmembrane region" description="Helical" evidence="11">
    <location>
        <begin position="1030"/>
        <end position="1052"/>
    </location>
</feature>
<evidence type="ECO:0000256" key="10">
    <source>
        <dbReference type="SAM" id="MobiDB-lite"/>
    </source>
</evidence>